<proteinExistence type="predicted"/>
<evidence type="ECO:0000313" key="1">
    <source>
        <dbReference type="EMBL" id="AFZ37282.1"/>
    </source>
</evidence>
<organism evidence="1 2">
    <name type="scientific">Stanieria cyanosphaera (strain ATCC 29371 / PCC 7437)</name>
    <dbReference type="NCBI Taxonomy" id="111780"/>
    <lineage>
        <taxon>Bacteria</taxon>
        <taxon>Bacillati</taxon>
        <taxon>Cyanobacteriota</taxon>
        <taxon>Cyanophyceae</taxon>
        <taxon>Pleurocapsales</taxon>
        <taxon>Dermocarpellaceae</taxon>
        <taxon>Stanieria</taxon>
    </lineage>
</organism>
<protein>
    <submittedName>
        <fullName evidence="1">Uncharacterized protein</fullName>
    </submittedName>
</protein>
<accession>K9Y014</accession>
<gene>
    <name evidence="1" type="ordered locus">Sta7437_3795</name>
</gene>
<sequence length="54" mass="6485">MSKLIKIFYQSKLIKQAPQYQPQNWQKISSIFYINETMFLFLSGIIEEKLITEI</sequence>
<evidence type="ECO:0000313" key="2">
    <source>
        <dbReference type="Proteomes" id="UP000010473"/>
    </source>
</evidence>
<dbReference type="Proteomes" id="UP000010473">
    <property type="component" value="Chromosome"/>
</dbReference>
<dbReference type="HOGENOM" id="CLU_3048201_0_0_3"/>
<dbReference type="EMBL" id="CP003653">
    <property type="protein sequence ID" value="AFZ37282.1"/>
    <property type="molecule type" value="Genomic_DNA"/>
</dbReference>
<keyword evidence="2" id="KW-1185">Reference proteome</keyword>
<name>K9Y014_STAC7</name>
<dbReference type="AlphaFoldDB" id="K9Y014"/>
<reference evidence="2" key="1">
    <citation type="journal article" date="2013" name="Proc. Natl. Acad. Sci. U.S.A.">
        <title>Improving the coverage of the cyanobacterial phylum using diversity-driven genome sequencing.</title>
        <authorList>
            <person name="Shih P.M."/>
            <person name="Wu D."/>
            <person name="Latifi A."/>
            <person name="Axen S.D."/>
            <person name="Fewer D.P."/>
            <person name="Talla E."/>
            <person name="Calteau A."/>
            <person name="Cai F."/>
            <person name="Tandeau de Marsac N."/>
            <person name="Rippka R."/>
            <person name="Herdman M."/>
            <person name="Sivonen K."/>
            <person name="Coursin T."/>
            <person name="Laurent T."/>
            <person name="Goodwin L."/>
            <person name="Nolan M."/>
            <person name="Davenport K.W."/>
            <person name="Han C.S."/>
            <person name="Rubin E.M."/>
            <person name="Eisen J.A."/>
            <person name="Woyke T."/>
            <person name="Gugger M."/>
            <person name="Kerfeld C.A."/>
        </authorList>
    </citation>
    <scope>NUCLEOTIDE SEQUENCE [LARGE SCALE GENOMIC DNA]</scope>
    <source>
        <strain evidence="2">ATCC 29371 / PCC 7437</strain>
    </source>
</reference>
<dbReference type="KEGG" id="scs:Sta7437_3795"/>